<dbReference type="STRING" id="444158.MmarC6_1767"/>
<keyword evidence="3 6" id="KW-0812">Transmembrane</keyword>
<evidence type="ECO:0000259" key="7">
    <source>
        <dbReference type="Pfam" id="PF13190"/>
    </source>
</evidence>
<proteinExistence type="predicted"/>
<feature type="domain" description="PDGLE" evidence="7">
    <location>
        <begin position="6"/>
        <end position="102"/>
    </location>
</feature>
<dbReference type="Pfam" id="PF13190">
    <property type="entry name" value="PDGLE"/>
    <property type="match status" value="1"/>
</dbReference>
<keyword evidence="5 6" id="KW-0472">Membrane</keyword>
<sequence length="107" mass="10979">MNNNNSILVAGLIVALLLGLAAPFLASGDPDGLESAAEKIINEEVLGINLEEVGLEEEGTIAPSPMPDYAILGMDKIGEIGALIIGILLLTALSFGVGSIFKSTSKN</sequence>
<evidence type="ECO:0000313" key="8">
    <source>
        <dbReference type="EMBL" id="ABX02578.1"/>
    </source>
</evidence>
<comment type="subcellular location">
    <subcellularLocation>
        <location evidence="1">Cell membrane</location>
    </subcellularLocation>
</comment>
<evidence type="ECO:0000256" key="2">
    <source>
        <dbReference type="ARBA" id="ARBA00022475"/>
    </source>
</evidence>
<keyword evidence="2" id="KW-1003">Cell membrane</keyword>
<feature type="transmembrane region" description="Helical" evidence="6">
    <location>
        <begin position="80"/>
        <end position="101"/>
    </location>
</feature>
<dbReference type="GO" id="GO:0005886">
    <property type="term" value="C:plasma membrane"/>
    <property type="evidence" value="ECO:0007669"/>
    <property type="project" value="UniProtKB-SubCell"/>
</dbReference>
<organism evidence="8">
    <name type="scientific">Methanococcus maripaludis (strain C6 / ATCC BAA-1332)</name>
    <dbReference type="NCBI Taxonomy" id="444158"/>
    <lineage>
        <taxon>Archaea</taxon>
        <taxon>Methanobacteriati</taxon>
        <taxon>Methanobacteriota</taxon>
        <taxon>Methanomada group</taxon>
        <taxon>Methanococci</taxon>
        <taxon>Methanococcales</taxon>
        <taxon>Methanococcaceae</taxon>
        <taxon>Methanococcus</taxon>
    </lineage>
</organism>
<dbReference type="EMBL" id="CP000867">
    <property type="protein sequence ID" value="ABX02578.1"/>
    <property type="molecule type" value="Genomic_DNA"/>
</dbReference>
<accession>A9AB55</accession>
<name>A9AB55_METM6</name>
<dbReference type="InterPro" id="IPR025937">
    <property type="entry name" value="PDGLE_dom"/>
</dbReference>
<gene>
    <name evidence="8" type="ordered locus">MmarC6_1767</name>
</gene>
<evidence type="ECO:0000256" key="4">
    <source>
        <dbReference type="ARBA" id="ARBA00022989"/>
    </source>
</evidence>
<dbReference type="NCBIfam" id="NF004931">
    <property type="entry name" value="PRK06287.1-2"/>
    <property type="match status" value="1"/>
</dbReference>
<dbReference type="AlphaFoldDB" id="A9AB55"/>
<dbReference type="HOGENOM" id="CLU_137910_1_0_2"/>
<evidence type="ECO:0000256" key="1">
    <source>
        <dbReference type="ARBA" id="ARBA00004236"/>
    </source>
</evidence>
<dbReference type="eggNOG" id="arCOG03159">
    <property type="taxonomic scope" value="Archaea"/>
</dbReference>
<evidence type="ECO:0000256" key="5">
    <source>
        <dbReference type="ARBA" id="ARBA00023136"/>
    </source>
</evidence>
<protein>
    <submittedName>
        <fullName evidence="8">Cobalt transport protein CbiM</fullName>
    </submittedName>
</protein>
<keyword evidence="4 6" id="KW-1133">Transmembrane helix</keyword>
<evidence type="ECO:0000256" key="3">
    <source>
        <dbReference type="ARBA" id="ARBA00022692"/>
    </source>
</evidence>
<dbReference type="KEGG" id="mmx:MmarC6_1767"/>
<evidence type="ECO:0000256" key="6">
    <source>
        <dbReference type="SAM" id="Phobius"/>
    </source>
</evidence>
<reference evidence="8" key="1">
    <citation type="submission" date="2007-10" db="EMBL/GenBank/DDBJ databases">
        <title>Complete sequence of Methanococcus maripaludis C6.</title>
        <authorList>
            <consortium name="US DOE Joint Genome Institute"/>
            <person name="Copeland A."/>
            <person name="Lucas S."/>
            <person name="Lapidus A."/>
            <person name="Barry K."/>
            <person name="Glavina del Rio T."/>
            <person name="Dalin E."/>
            <person name="Tice H."/>
            <person name="Pitluck S."/>
            <person name="Clum A."/>
            <person name="Schmutz J."/>
            <person name="Larimer F."/>
            <person name="Land M."/>
            <person name="Hauser L."/>
            <person name="Kyrpides N."/>
            <person name="Mikhailova N."/>
            <person name="Sieprawska-Lupa M."/>
            <person name="Whitman W.B."/>
            <person name="Richardson P."/>
        </authorList>
    </citation>
    <scope>NUCLEOTIDE SEQUENCE [LARGE SCALE GENOMIC DNA]</scope>
    <source>
        <strain evidence="8">C6</strain>
    </source>
</reference>
<dbReference type="OrthoDB" id="62376at2157"/>